<feature type="region of interest" description="Disordered" evidence="1">
    <location>
        <begin position="118"/>
        <end position="168"/>
    </location>
</feature>
<feature type="compositionally biased region" description="Polar residues" evidence="1">
    <location>
        <begin position="152"/>
        <end position="162"/>
    </location>
</feature>
<sequence>MPISKLFNRLLQLSDSSVCLGFDRYPILPEILFLTVRTTPLYFNAHRWFVGWDSILTSEFLKKPPGLVGDDFFGCKASKKAMGYVIGYLAKVCRYRLRNAQNGLLDALTRLNIQGRKNRPDKLADGSRRVEADKDRDSPGEGQDFSAECTGEASTDTKGSTPKNRKPVFGDEDLDKFAQFVNSLQLLCELFQVLLESIEHPERFVVTIGFALVPDGAIVSAKVRRLTVEIKRFFIASAGGRRATLSDIGFHHSDQGTSRLLGCAV</sequence>
<organism evidence="2 3">
    <name type="scientific">Thermus scotoductus</name>
    <dbReference type="NCBI Taxonomy" id="37636"/>
    <lineage>
        <taxon>Bacteria</taxon>
        <taxon>Thermotogati</taxon>
        <taxon>Deinococcota</taxon>
        <taxon>Deinococci</taxon>
        <taxon>Thermales</taxon>
        <taxon>Thermaceae</taxon>
        <taxon>Thermus</taxon>
    </lineage>
</organism>
<reference evidence="2 3" key="1">
    <citation type="journal article" date="2019" name="Extremophiles">
        <title>Biogeography of thermophiles and predominance of Thermus scotoductus in domestic water heaters.</title>
        <authorList>
            <person name="Wilpiszeski R.L."/>
            <person name="Zhang Z."/>
            <person name="House C.H."/>
        </authorList>
    </citation>
    <scope>NUCLEOTIDE SEQUENCE [LARGE SCALE GENOMIC DNA]</scope>
    <source>
        <strain evidence="2 3">32_S32</strain>
    </source>
</reference>
<proteinExistence type="predicted"/>
<name>A0A430RGC2_THESC</name>
<protein>
    <submittedName>
        <fullName evidence="2">Uncharacterized protein</fullName>
    </submittedName>
</protein>
<dbReference type="Proteomes" id="UP000286910">
    <property type="component" value="Unassembled WGS sequence"/>
</dbReference>
<evidence type="ECO:0000313" key="2">
    <source>
        <dbReference type="EMBL" id="RTH07078.1"/>
    </source>
</evidence>
<dbReference type="AlphaFoldDB" id="A0A430RGC2"/>
<evidence type="ECO:0000313" key="3">
    <source>
        <dbReference type="Proteomes" id="UP000286910"/>
    </source>
</evidence>
<dbReference type="EMBL" id="PELR01000019">
    <property type="protein sequence ID" value="RTH07078.1"/>
    <property type="molecule type" value="Genomic_DNA"/>
</dbReference>
<comment type="caution">
    <text evidence="2">The sequence shown here is derived from an EMBL/GenBank/DDBJ whole genome shotgun (WGS) entry which is preliminary data.</text>
</comment>
<accession>A0A430RGC2</accession>
<evidence type="ECO:0000256" key="1">
    <source>
        <dbReference type="SAM" id="MobiDB-lite"/>
    </source>
</evidence>
<feature type="compositionally biased region" description="Basic and acidic residues" evidence="1">
    <location>
        <begin position="118"/>
        <end position="139"/>
    </location>
</feature>
<dbReference type="RefSeq" id="WP_126177442.1">
    <property type="nucleotide sequence ID" value="NZ_PELN01000015.1"/>
</dbReference>
<gene>
    <name evidence="2" type="ORF">CSW45_00935</name>
</gene>